<evidence type="ECO:0000313" key="6">
    <source>
        <dbReference type="EMBL" id="AYC62329.1"/>
    </source>
</evidence>
<dbReference type="PANTHER" id="PTHR11857:SF43">
    <property type="entry name" value="GEO07291P1-RELATED"/>
    <property type="match status" value="1"/>
</dbReference>
<dbReference type="CDD" id="cd23992">
    <property type="entry name" value="PBP_GOBP"/>
    <property type="match status" value="1"/>
</dbReference>
<protein>
    <submittedName>
        <fullName evidence="6">Odorant binding protein 1</fullName>
    </submittedName>
</protein>
<dbReference type="SMART" id="SM00708">
    <property type="entry name" value="PhBP"/>
    <property type="match status" value="1"/>
</dbReference>
<sequence length="141" mass="15515">MNSLAVISIATVCLVAAALGLEHQSTIIQPKDHLEQQRNSCINETGVDEALIERVRKREEVQADTKLNCFYECMLKKITIMKSDGTIDKEVARTQITANTPNDKIDEVFNTCTTQAGNGTCETGGNVMGCLLKYEALTIFD</sequence>
<feature type="chain" id="PRO_5017248618" evidence="5">
    <location>
        <begin position="21"/>
        <end position="141"/>
    </location>
</feature>
<comment type="subcellular location">
    <subcellularLocation>
        <location evidence="1">Secreted</location>
    </subcellularLocation>
</comment>
<proteinExistence type="inferred from homology"/>
<dbReference type="AlphaFoldDB" id="A0A386AT29"/>
<dbReference type="PANTHER" id="PTHR11857">
    <property type="entry name" value="ODORANT BINDING PROTEIN-RELATED"/>
    <property type="match status" value="1"/>
</dbReference>
<dbReference type="Pfam" id="PF01395">
    <property type="entry name" value="PBP_GOBP"/>
    <property type="match status" value="1"/>
</dbReference>
<accession>A0A386AT29</accession>
<keyword evidence="3" id="KW-0964">Secreted</keyword>
<keyword evidence="4 5" id="KW-0732">Signal</keyword>
<evidence type="ECO:0000256" key="3">
    <source>
        <dbReference type="ARBA" id="ARBA00022525"/>
    </source>
</evidence>
<dbReference type="EMBL" id="MG833035">
    <property type="protein sequence ID" value="AYC62329.1"/>
    <property type="molecule type" value="Genomic_DNA"/>
</dbReference>
<evidence type="ECO:0000256" key="4">
    <source>
        <dbReference type="ARBA" id="ARBA00022729"/>
    </source>
</evidence>
<evidence type="ECO:0000256" key="5">
    <source>
        <dbReference type="SAM" id="SignalP"/>
    </source>
</evidence>
<evidence type="ECO:0000256" key="1">
    <source>
        <dbReference type="ARBA" id="ARBA00004613"/>
    </source>
</evidence>
<dbReference type="SUPFAM" id="SSF47565">
    <property type="entry name" value="Insect pheromone/odorant-binding proteins"/>
    <property type="match status" value="1"/>
</dbReference>
<name>A0A386AT29_9HYME</name>
<dbReference type="GO" id="GO:0007608">
    <property type="term" value="P:sensory perception of smell"/>
    <property type="evidence" value="ECO:0007669"/>
    <property type="project" value="TreeGrafter"/>
</dbReference>
<evidence type="ECO:0000256" key="2">
    <source>
        <dbReference type="ARBA" id="ARBA00008098"/>
    </source>
</evidence>
<reference evidence="6" key="1">
    <citation type="submission" date="2018-01" db="EMBL/GenBank/DDBJ databases">
        <title>Phylogenetic and evolutionary traits of chemoreception genes during host specialization in the congeneric parasitoids.</title>
        <authorList>
            <person name="Wei K."/>
        </authorList>
    </citation>
    <scope>NUCLEOTIDE SEQUENCE</scope>
</reference>
<feature type="signal peptide" evidence="5">
    <location>
        <begin position="1"/>
        <end position="20"/>
    </location>
</feature>
<dbReference type="Gene3D" id="1.10.238.20">
    <property type="entry name" value="Pheromone/general odorant binding protein domain"/>
    <property type="match status" value="1"/>
</dbReference>
<organism evidence="6">
    <name type="scientific">Oobius agrili</name>
    <dbReference type="NCBI Taxonomy" id="2023209"/>
    <lineage>
        <taxon>Eukaryota</taxon>
        <taxon>Metazoa</taxon>
        <taxon>Ecdysozoa</taxon>
        <taxon>Arthropoda</taxon>
        <taxon>Hexapoda</taxon>
        <taxon>Insecta</taxon>
        <taxon>Pterygota</taxon>
        <taxon>Neoptera</taxon>
        <taxon>Endopterygota</taxon>
        <taxon>Hymenoptera</taxon>
        <taxon>Apocrita</taxon>
        <taxon>Proctotrupomorpha</taxon>
        <taxon>Chalcidoidea</taxon>
        <taxon>Encyrtidae</taxon>
        <taxon>Encyrtinae</taxon>
        <taxon>Oobius</taxon>
    </lineage>
</organism>
<dbReference type="InterPro" id="IPR006170">
    <property type="entry name" value="PBP/GOBP"/>
</dbReference>
<comment type="similarity">
    <text evidence="2">Belongs to the PBP/GOBP family.</text>
</comment>
<dbReference type="GO" id="GO:0005615">
    <property type="term" value="C:extracellular space"/>
    <property type="evidence" value="ECO:0007669"/>
    <property type="project" value="TreeGrafter"/>
</dbReference>
<dbReference type="InterPro" id="IPR036728">
    <property type="entry name" value="PBP_GOBP_sf"/>
</dbReference>
<dbReference type="GO" id="GO:0005549">
    <property type="term" value="F:odorant binding"/>
    <property type="evidence" value="ECO:0007669"/>
    <property type="project" value="InterPro"/>
</dbReference>